<gene>
    <name evidence="2" type="ORF">OIDMADRAFT_27944</name>
</gene>
<dbReference type="HOGENOM" id="CLU_020336_7_1_1"/>
<dbReference type="GO" id="GO:0046464">
    <property type="term" value="P:acylglycerol catabolic process"/>
    <property type="evidence" value="ECO:0007669"/>
    <property type="project" value="TreeGrafter"/>
</dbReference>
<dbReference type="InterPro" id="IPR050266">
    <property type="entry name" value="AB_hydrolase_sf"/>
</dbReference>
<dbReference type="AlphaFoldDB" id="A0A0C3H0R9"/>
<dbReference type="InParanoid" id="A0A0C3H0R9"/>
<dbReference type="PANTHER" id="PTHR43798">
    <property type="entry name" value="MONOACYLGLYCEROL LIPASE"/>
    <property type="match status" value="1"/>
</dbReference>
<dbReference type="EMBL" id="KN832875">
    <property type="protein sequence ID" value="KIN01801.1"/>
    <property type="molecule type" value="Genomic_DNA"/>
</dbReference>
<evidence type="ECO:0000313" key="2">
    <source>
        <dbReference type="EMBL" id="KIN01801.1"/>
    </source>
</evidence>
<dbReference type="SUPFAM" id="SSF53474">
    <property type="entry name" value="alpha/beta-Hydrolases"/>
    <property type="match status" value="1"/>
</dbReference>
<protein>
    <recommendedName>
        <fullName evidence="1">AB hydrolase-1 domain-containing protein</fullName>
    </recommendedName>
</protein>
<dbReference type="Gene3D" id="3.40.50.1820">
    <property type="entry name" value="alpha/beta hydrolase"/>
    <property type="match status" value="1"/>
</dbReference>
<accession>A0A0C3H0R9</accession>
<dbReference type="Pfam" id="PF00561">
    <property type="entry name" value="Abhydrolase_1"/>
    <property type="match status" value="1"/>
</dbReference>
<dbReference type="GO" id="GO:0016020">
    <property type="term" value="C:membrane"/>
    <property type="evidence" value="ECO:0007669"/>
    <property type="project" value="TreeGrafter"/>
</dbReference>
<dbReference type="Proteomes" id="UP000054321">
    <property type="component" value="Unassembled WGS sequence"/>
</dbReference>
<organism evidence="2 3">
    <name type="scientific">Oidiodendron maius (strain Zn)</name>
    <dbReference type="NCBI Taxonomy" id="913774"/>
    <lineage>
        <taxon>Eukaryota</taxon>
        <taxon>Fungi</taxon>
        <taxon>Dikarya</taxon>
        <taxon>Ascomycota</taxon>
        <taxon>Pezizomycotina</taxon>
        <taxon>Leotiomycetes</taxon>
        <taxon>Leotiomycetes incertae sedis</taxon>
        <taxon>Myxotrichaceae</taxon>
        <taxon>Oidiodendron</taxon>
    </lineage>
</organism>
<dbReference type="InterPro" id="IPR029058">
    <property type="entry name" value="AB_hydrolase_fold"/>
</dbReference>
<dbReference type="GO" id="GO:0047372">
    <property type="term" value="F:monoacylglycerol lipase activity"/>
    <property type="evidence" value="ECO:0007669"/>
    <property type="project" value="TreeGrafter"/>
</dbReference>
<reference evidence="2 3" key="1">
    <citation type="submission" date="2014-04" db="EMBL/GenBank/DDBJ databases">
        <authorList>
            <consortium name="DOE Joint Genome Institute"/>
            <person name="Kuo A."/>
            <person name="Martino E."/>
            <person name="Perotto S."/>
            <person name="Kohler A."/>
            <person name="Nagy L.G."/>
            <person name="Floudas D."/>
            <person name="Copeland A."/>
            <person name="Barry K.W."/>
            <person name="Cichocki N."/>
            <person name="Veneault-Fourrey C."/>
            <person name="LaButti K."/>
            <person name="Lindquist E.A."/>
            <person name="Lipzen A."/>
            <person name="Lundell T."/>
            <person name="Morin E."/>
            <person name="Murat C."/>
            <person name="Sun H."/>
            <person name="Tunlid A."/>
            <person name="Henrissat B."/>
            <person name="Grigoriev I.V."/>
            <person name="Hibbett D.S."/>
            <person name="Martin F."/>
            <person name="Nordberg H.P."/>
            <person name="Cantor M.N."/>
            <person name="Hua S.X."/>
        </authorList>
    </citation>
    <scope>NUCLEOTIDE SEQUENCE [LARGE SCALE GENOMIC DNA]</scope>
    <source>
        <strain evidence="2 3">Zn</strain>
    </source>
</reference>
<dbReference type="PANTHER" id="PTHR43798:SF33">
    <property type="entry name" value="HYDROLASE, PUTATIVE (AFU_ORTHOLOGUE AFUA_2G14860)-RELATED"/>
    <property type="match status" value="1"/>
</dbReference>
<keyword evidence="3" id="KW-1185">Reference proteome</keyword>
<dbReference type="STRING" id="913774.A0A0C3H0R9"/>
<name>A0A0C3H0R9_OIDMZ</name>
<dbReference type="PRINTS" id="PR00412">
    <property type="entry name" value="EPOXHYDRLASE"/>
</dbReference>
<dbReference type="InterPro" id="IPR000073">
    <property type="entry name" value="AB_hydrolase_1"/>
</dbReference>
<proteinExistence type="predicted"/>
<evidence type="ECO:0000259" key="1">
    <source>
        <dbReference type="Pfam" id="PF00561"/>
    </source>
</evidence>
<evidence type="ECO:0000313" key="3">
    <source>
        <dbReference type="Proteomes" id="UP000054321"/>
    </source>
</evidence>
<sequence>MFEGFSEFNLSVSSEPEVTIHGIKSGTGPPLLLLHGFPQTHHIWHLVAPELTSNFSVVCIDLRGYGQSSRPPSSASSNHAPFAKSSMAKDCVAVMSQLGFEEFSILAHDRGARVAHKLCVDFPELVRKVMLLDICPTLEMYEKTTQLFATFYWHWFFLIQPEPFPESLILNNLEQFRVRFFGGSGYTGKLDYHPEAMKAYIEQLMDEDVVHSMCEDYRAAATVDLKEAREDRKQDRRVKCPMRVLWGKNGAVGKCFHALAEWEAVSDGSVEGEEVDSGHYIAEEIPEVVLRHAKEFFSS</sequence>
<reference evidence="3" key="2">
    <citation type="submission" date="2015-01" db="EMBL/GenBank/DDBJ databases">
        <title>Evolutionary Origins and Diversification of the Mycorrhizal Mutualists.</title>
        <authorList>
            <consortium name="DOE Joint Genome Institute"/>
            <consortium name="Mycorrhizal Genomics Consortium"/>
            <person name="Kohler A."/>
            <person name="Kuo A."/>
            <person name="Nagy L.G."/>
            <person name="Floudas D."/>
            <person name="Copeland A."/>
            <person name="Barry K.W."/>
            <person name="Cichocki N."/>
            <person name="Veneault-Fourrey C."/>
            <person name="LaButti K."/>
            <person name="Lindquist E.A."/>
            <person name="Lipzen A."/>
            <person name="Lundell T."/>
            <person name="Morin E."/>
            <person name="Murat C."/>
            <person name="Riley R."/>
            <person name="Ohm R."/>
            <person name="Sun H."/>
            <person name="Tunlid A."/>
            <person name="Henrissat B."/>
            <person name="Grigoriev I.V."/>
            <person name="Hibbett D.S."/>
            <person name="Martin F."/>
        </authorList>
    </citation>
    <scope>NUCLEOTIDE SEQUENCE [LARGE SCALE GENOMIC DNA]</scope>
    <source>
        <strain evidence="3">Zn</strain>
    </source>
</reference>
<feature type="domain" description="AB hydrolase-1" evidence="1">
    <location>
        <begin position="29"/>
        <end position="282"/>
    </location>
</feature>
<dbReference type="OrthoDB" id="408373at2759"/>
<dbReference type="InterPro" id="IPR000639">
    <property type="entry name" value="Epox_hydrolase-like"/>
</dbReference>